<feature type="transmembrane region" description="Helical" evidence="1">
    <location>
        <begin position="37"/>
        <end position="57"/>
    </location>
</feature>
<dbReference type="STRING" id="665004.AC529_04485"/>
<dbReference type="RefSeq" id="WP_068756844.1">
    <property type="nucleotide sequence ID" value="NZ_KQ950182.1"/>
</dbReference>
<evidence type="ECO:0000313" key="2">
    <source>
        <dbReference type="EMBL" id="KUP97906.1"/>
    </source>
</evidence>
<dbReference type="PATRIC" id="fig|665004.4.peg.2801"/>
<dbReference type="Proteomes" id="UP000074382">
    <property type="component" value="Unassembled WGS sequence"/>
</dbReference>
<gene>
    <name evidence="2" type="ORF">AC529_04485</name>
</gene>
<evidence type="ECO:0000313" key="3">
    <source>
        <dbReference type="Proteomes" id="UP000074382"/>
    </source>
</evidence>
<organism evidence="2 3">
    <name type="scientific">Thermobifida cellulosilytica TB100</name>
    <dbReference type="NCBI Taxonomy" id="665004"/>
    <lineage>
        <taxon>Bacteria</taxon>
        <taxon>Bacillati</taxon>
        <taxon>Actinomycetota</taxon>
        <taxon>Actinomycetes</taxon>
        <taxon>Streptosporangiales</taxon>
        <taxon>Nocardiopsidaceae</taxon>
        <taxon>Thermobifida</taxon>
    </lineage>
</organism>
<proteinExistence type="predicted"/>
<sequence>MSRRSADWASLVAGLLFVLLGLAFVVSGTTSWEFNVLWVLPVLALGLGLVGVVRALVRSRDRSKRHSP</sequence>
<comment type="caution">
    <text evidence="2">The sequence shown here is derived from an EMBL/GenBank/DDBJ whole genome shotgun (WGS) entry which is preliminary data.</text>
</comment>
<evidence type="ECO:0000256" key="1">
    <source>
        <dbReference type="SAM" id="Phobius"/>
    </source>
</evidence>
<protein>
    <recommendedName>
        <fullName evidence="4">DUF5668 domain-containing protein</fullName>
    </recommendedName>
</protein>
<name>A0A147KKT6_THECS</name>
<reference evidence="3" key="1">
    <citation type="journal article" date="2017" name="Acta Aliment.">
        <title>Plant polysaccharide degrading enzyme system of Thermpbifida cellulosilytica TB100 revealed by de novo genome project data.</title>
        <authorList>
            <person name="Toth A."/>
            <person name="Baka E."/>
            <person name="Luzics S."/>
            <person name="Bata-Vidacs I."/>
            <person name="Nagy I."/>
            <person name="Balint B."/>
            <person name="Herceg R."/>
            <person name="Olasz F."/>
            <person name="Wilk T."/>
            <person name="Nagy T."/>
            <person name="Kriszt B."/>
            <person name="Nagy I."/>
            <person name="Kukolya J."/>
        </authorList>
    </citation>
    <scope>NUCLEOTIDE SEQUENCE [LARGE SCALE GENOMIC DNA]</scope>
    <source>
        <strain evidence="3">TB100</strain>
    </source>
</reference>
<keyword evidence="1" id="KW-0472">Membrane</keyword>
<keyword evidence="1" id="KW-1133">Transmembrane helix</keyword>
<keyword evidence="3" id="KW-1185">Reference proteome</keyword>
<dbReference type="EMBL" id="LGEM01000019">
    <property type="protein sequence ID" value="KUP97906.1"/>
    <property type="molecule type" value="Genomic_DNA"/>
</dbReference>
<evidence type="ECO:0008006" key="4">
    <source>
        <dbReference type="Google" id="ProtNLM"/>
    </source>
</evidence>
<keyword evidence="1" id="KW-0812">Transmembrane</keyword>
<dbReference type="AlphaFoldDB" id="A0A147KKT6"/>
<accession>A0A147KKT6</accession>